<dbReference type="Proteomes" id="UP001291309">
    <property type="component" value="Unassembled WGS sequence"/>
</dbReference>
<sequence>MDAELEHLRRKARPDDLASLRRLDAALQRTGWRVEGKTIREWIADFVLAAPGSYPTPDPAEMVLKAGLAAVPALVDTLRTKQLAAKNKLETRIRTHCVDVLARMEPTPTCAVPALLETLNVPSAQLRQMTLYVLSLFHVYPTALAVRALLTCLGSKHELGVRIQAARTLSFLEGALPEEVRRAALSRLTDSDKRVRRYSLRILARFPAPDPEICTALEEQIILDDANRIEALRALVEFDTPRAFELLREELLRLSSRHDERSLSECARVLQLIGSLGARAEPLLPVLRGLSVSSSLAFILEAAVDGILRDQLFTQTRTHGAEPLQDERAVRLLQDVVPQDPSEPLERALTRWAAGFIPYGHELCVRMALAAARRVVGLWDSSYALNDGPREALFALEDWVLDPSEVSARRAVNRGDLVPSQLSAPDEFSASWSVTFATLCAPTEEQRAEWAAHAQPLGSAEGGFLGSAVLSACRALRSASVITFAVGSREEPSRLTMVDAVREVRQAIVAELLPWIRGTWDPVLDVARRRRELLARPVASTGRYPP</sequence>
<dbReference type="RefSeq" id="WP_321545492.1">
    <property type="nucleotide sequence ID" value="NZ_JAXIVS010000003.1"/>
</dbReference>
<dbReference type="Gene3D" id="1.25.10.10">
    <property type="entry name" value="Leucine-rich Repeat Variant"/>
    <property type="match status" value="1"/>
</dbReference>
<dbReference type="InterPro" id="IPR011989">
    <property type="entry name" value="ARM-like"/>
</dbReference>
<keyword evidence="2" id="KW-1185">Reference proteome</keyword>
<evidence type="ECO:0000313" key="1">
    <source>
        <dbReference type="EMBL" id="MDY7226767.1"/>
    </source>
</evidence>
<dbReference type="EMBL" id="JAXIVS010000003">
    <property type="protein sequence ID" value="MDY7226767.1"/>
    <property type="molecule type" value="Genomic_DNA"/>
</dbReference>
<name>A0ABU5H1V9_9BACT</name>
<dbReference type="SUPFAM" id="SSF48371">
    <property type="entry name" value="ARM repeat"/>
    <property type="match status" value="1"/>
</dbReference>
<accession>A0ABU5H1V9</accession>
<reference evidence="1 2" key="1">
    <citation type="submission" date="2023-12" db="EMBL/GenBank/DDBJ databases">
        <title>the genome sequence of Hyalangium sp. s54d21.</title>
        <authorList>
            <person name="Zhang X."/>
        </authorList>
    </citation>
    <scope>NUCLEOTIDE SEQUENCE [LARGE SCALE GENOMIC DNA]</scope>
    <source>
        <strain evidence="2">s54d21</strain>
    </source>
</reference>
<evidence type="ECO:0000313" key="2">
    <source>
        <dbReference type="Proteomes" id="UP001291309"/>
    </source>
</evidence>
<comment type="caution">
    <text evidence="1">The sequence shown here is derived from an EMBL/GenBank/DDBJ whole genome shotgun (WGS) entry which is preliminary data.</text>
</comment>
<gene>
    <name evidence="1" type="ORF">SYV04_10225</name>
</gene>
<organism evidence="1 2">
    <name type="scientific">Hyalangium rubrum</name>
    <dbReference type="NCBI Taxonomy" id="3103134"/>
    <lineage>
        <taxon>Bacteria</taxon>
        <taxon>Pseudomonadati</taxon>
        <taxon>Myxococcota</taxon>
        <taxon>Myxococcia</taxon>
        <taxon>Myxococcales</taxon>
        <taxon>Cystobacterineae</taxon>
        <taxon>Archangiaceae</taxon>
        <taxon>Hyalangium</taxon>
    </lineage>
</organism>
<proteinExistence type="predicted"/>
<evidence type="ECO:0008006" key="3">
    <source>
        <dbReference type="Google" id="ProtNLM"/>
    </source>
</evidence>
<dbReference type="InterPro" id="IPR016024">
    <property type="entry name" value="ARM-type_fold"/>
</dbReference>
<protein>
    <recommendedName>
        <fullName evidence="3">HEAT repeat domain-containing protein</fullName>
    </recommendedName>
</protein>